<name>A0A1H0VQ79_9BACI</name>
<dbReference type="Proteomes" id="UP000199159">
    <property type="component" value="Unassembled WGS sequence"/>
</dbReference>
<dbReference type="AlphaFoldDB" id="A0A1H0VQ79"/>
<protein>
    <submittedName>
        <fullName evidence="1">Uncharacterized protein</fullName>
    </submittedName>
</protein>
<evidence type="ECO:0000313" key="1">
    <source>
        <dbReference type="EMBL" id="SDP80421.1"/>
    </source>
</evidence>
<dbReference type="STRING" id="930152.SAMN05216565_107130"/>
<keyword evidence="2" id="KW-1185">Reference proteome</keyword>
<proteinExistence type="predicted"/>
<gene>
    <name evidence="1" type="ORF">SAMN05216565_107130</name>
</gene>
<organism evidence="1 2">
    <name type="scientific">Litchfieldia salsa</name>
    <dbReference type="NCBI Taxonomy" id="930152"/>
    <lineage>
        <taxon>Bacteria</taxon>
        <taxon>Bacillati</taxon>
        <taxon>Bacillota</taxon>
        <taxon>Bacilli</taxon>
        <taxon>Bacillales</taxon>
        <taxon>Bacillaceae</taxon>
        <taxon>Litchfieldia</taxon>
    </lineage>
</organism>
<reference evidence="2" key="1">
    <citation type="submission" date="2016-10" db="EMBL/GenBank/DDBJ databases">
        <authorList>
            <person name="Varghese N."/>
            <person name="Submissions S."/>
        </authorList>
    </citation>
    <scope>NUCLEOTIDE SEQUENCE [LARGE SCALE GENOMIC DNA]</scope>
    <source>
        <strain evidence="2">IBRC-M10078</strain>
    </source>
</reference>
<evidence type="ECO:0000313" key="2">
    <source>
        <dbReference type="Proteomes" id="UP000199159"/>
    </source>
</evidence>
<sequence>MNYESIFLKDELSNLFALLYPFEIIVDRYIVLESKENIKESPLFGLFLFIVK</sequence>
<accession>A0A1H0VQ79</accession>
<dbReference type="EMBL" id="FNJU01000007">
    <property type="protein sequence ID" value="SDP80421.1"/>
    <property type="molecule type" value="Genomic_DNA"/>
</dbReference>